<dbReference type="InterPro" id="IPR033133">
    <property type="entry name" value="PUM-HD"/>
</dbReference>
<organism evidence="6 7">
    <name type="scientific">Canariomyces notabilis</name>
    <dbReference type="NCBI Taxonomy" id="2074819"/>
    <lineage>
        <taxon>Eukaryota</taxon>
        <taxon>Fungi</taxon>
        <taxon>Dikarya</taxon>
        <taxon>Ascomycota</taxon>
        <taxon>Pezizomycotina</taxon>
        <taxon>Sordariomycetes</taxon>
        <taxon>Sordariomycetidae</taxon>
        <taxon>Sordariales</taxon>
        <taxon>Chaetomiaceae</taxon>
        <taxon>Canariomyces</taxon>
    </lineage>
</organism>
<dbReference type="CDD" id="cd07920">
    <property type="entry name" value="Pumilio"/>
    <property type="match status" value="1"/>
</dbReference>
<keyword evidence="1" id="KW-0677">Repeat</keyword>
<feature type="region of interest" description="Disordered" evidence="4">
    <location>
        <begin position="66"/>
        <end position="103"/>
    </location>
</feature>
<reference evidence="6" key="1">
    <citation type="journal article" date="2023" name="Mol. Phylogenet. Evol.">
        <title>Genome-scale phylogeny and comparative genomics of the fungal order Sordariales.</title>
        <authorList>
            <person name="Hensen N."/>
            <person name="Bonometti L."/>
            <person name="Westerberg I."/>
            <person name="Brannstrom I.O."/>
            <person name="Guillou S."/>
            <person name="Cros-Aarteil S."/>
            <person name="Calhoun S."/>
            <person name="Haridas S."/>
            <person name="Kuo A."/>
            <person name="Mondo S."/>
            <person name="Pangilinan J."/>
            <person name="Riley R."/>
            <person name="LaButti K."/>
            <person name="Andreopoulos B."/>
            <person name="Lipzen A."/>
            <person name="Chen C."/>
            <person name="Yan M."/>
            <person name="Daum C."/>
            <person name="Ng V."/>
            <person name="Clum A."/>
            <person name="Steindorff A."/>
            <person name="Ohm R.A."/>
            <person name="Martin F."/>
            <person name="Silar P."/>
            <person name="Natvig D.O."/>
            <person name="Lalanne C."/>
            <person name="Gautier V."/>
            <person name="Ament-Velasquez S.L."/>
            <person name="Kruys A."/>
            <person name="Hutchinson M.I."/>
            <person name="Powell A.J."/>
            <person name="Barry K."/>
            <person name="Miller A.N."/>
            <person name="Grigoriev I.V."/>
            <person name="Debuchy R."/>
            <person name="Gladieux P."/>
            <person name="Hiltunen Thoren M."/>
            <person name="Johannesson H."/>
        </authorList>
    </citation>
    <scope>NUCLEOTIDE SEQUENCE</scope>
    <source>
        <strain evidence="6">CBS 508.74</strain>
    </source>
</reference>
<dbReference type="Gene3D" id="1.25.10.10">
    <property type="entry name" value="Leucine-rich Repeat Variant"/>
    <property type="match status" value="1"/>
</dbReference>
<evidence type="ECO:0000313" key="7">
    <source>
        <dbReference type="Proteomes" id="UP001302812"/>
    </source>
</evidence>
<feature type="repeat" description="Pumilio" evidence="3">
    <location>
        <begin position="492"/>
        <end position="527"/>
    </location>
</feature>
<dbReference type="RefSeq" id="XP_064672664.1">
    <property type="nucleotide sequence ID" value="XM_064811118.1"/>
</dbReference>
<evidence type="ECO:0000256" key="2">
    <source>
        <dbReference type="ARBA" id="ARBA00024893"/>
    </source>
</evidence>
<evidence type="ECO:0000256" key="3">
    <source>
        <dbReference type="PROSITE-ProRule" id="PRU00317"/>
    </source>
</evidence>
<accession>A0AAN6TIH4</accession>
<dbReference type="InterPro" id="IPR016024">
    <property type="entry name" value="ARM-type_fold"/>
</dbReference>
<keyword evidence="7" id="KW-1185">Reference proteome</keyword>
<dbReference type="PROSITE" id="PS50303">
    <property type="entry name" value="PUM_HD"/>
    <property type="match status" value="1"/>
</dbReference>
<dbReference type="PANTHER" id="PTHR12537">
    <property type="entry name" value="RNA BINDING PROTEIN PUMILIO-RELATED"/>
    <property type="match status" value="1"/>
</dbReference>
<dbReference type="PROSITE" id="PS50302">
    <property type="entry name" value="PUM"/>
    <property type="match status" value="8"/>
</dbReference>
<feature type="repeat" description="Pumilio" evidence="3">
    <location>
        <begin position="528"/>
        <end position="563"/>
    </location>
</feature>
<dbReference type="PANTHER" id="PTHR12537:SF12">
    <property type="entry name" value="MATERNAL PROTEIN PUMILIO"/>
    <property type="match status" value="1"/>
</dbReference>
<dbReference type="GO" id="GO:0000288">
    <property type="term" value="P:nuclear-transcribed mRNA catabolic process, deadenylation-dependent decay"/>
    <property type="evidence" value="ECO:0007669"/>
    <property type="project" value="TreeGrafter"/>
</dbReference>
<dbReference type="InterPro" id="IPR033712">
    <property type="entry name" value="Pumilio_RNA-bd"/>
</dbReference>
<dbReference type="SMART" id="SM00025">
    <property type="entry name" value="Pumilio"/>
    <property type="match status" value="8"/>
</dbReference>
<evidence type="ECO:0000256" key="1">
    <source>
        <dbReference type="ARBA" id="ARBA00022737"/>
    </source>
</evidence>
<feature type="compositionally biased region" description="Low complexity" evidence="4">
    <location>
        <begin position="680"/>
        <end position="720"/>
    </location>
</feature>
<dbReference type="EMBL" id="MU853335">
    <property type="protein sequence ID" value="KAK4115094.1"/>
    <property type="molecule type" value="Genomic_DNA"/>
</dbReference>
<dbReference type="Pfam" id="PF00806">
    <property type="entry name" value="PUF"/>
    <property type="match status" value="7"/>
</dbReference>
<feature type="repeat" description="Pumilio" evidence="3">
    <location>
        <begin position="600"/>
        <end position="643"/>
    </location>
</feature>
<feature type="compositionally biased region" description="Basic and acidic residues" evidence="4">
    <location>
        <begin position="249"/>
        <end position="262"/>
    </location>
</feature>
<dbReference type="GO" id="GO:0005737">
    <property type="term" value="C:cytoplasm"/>
    <property type="evidence" value="ECO:0007669"/>
    <property type="project" value="TreeGrafter"/>
</dbReference>
<dbReference type="InterPro" id="IPR001313">
    <property type="entry name" value="Pumilio_RNA-bd_rpt"/>
</dbReference>
<feature type="repeat" description="Pumilio" evidence="3">
    <location>
        <begin position="348"/>
        <end position="383"/>
    </location>
</feature>
<dbReference type="Proteomes" id="UP001302812">
    <property type="component" value="Unassembled WGS sequence"/>
</dbReference>
<feature type="repeat" description="Pumilio" evidence="3">
    <location>
        <begin position="456"/>
        <end position="491"/>
    </location>
</feature>
<dbReference type="AlphaFoldDB" id="A0AAN6TIH4"/>
<feature type="domain" description="PUM-HD" evidence="5">
    <location>
        <begin position="326"/>
        <end position="669"/>
    </location>
</feature>
<feature type="compositionally biased region" description="Basic and acidic residues" evidence="4">
    <location>
        <begin position="721"/>
        <end position="731"/>
    </location>
</feature>
<dbReference type="SUPFAM" id="SSF48371">
    <property type="entry name" value="ARM repeat"/>
    <property type="match status" value="1"/>
</dbReference>
<evidence type="ECO:0000259" key="5">
    <source>
        <dbReference type="PROSITE" id="PS50303"/>
    </source>
</evidence>
<proteinExistence type="predicted"/>
<name>A0AAN6TIH4_9PEZI</name>
<evidence type="ECO:0000313" key="6">
    <source>
        <dbReference type="EMBL" id="KAK4115094.1"/>
    </source>
</evidence>
<feature type="repeat" description="Pumilio" evidence="3">
    <location>
        <begin position="564"/>
        <end position="599"/>
    </location>
</feature>
<sequence>MNGKSYYPAASTLAQRAPVGSRPATALDPSTGPHRHTSRLSSLVDEKETAGIFGSLSLEPEQRLGQFSGSQRAGQEPTYFNGVGGGPSRDSGLPPTSQPESELPTFGYGASGANSMHSQRPSLTSGLSFNALNPKTYDQAGTHRTDEAEISERIGRMTMDSDLNGAHYRNGAQSFQFNPVSQPWENSQAYPNGLAREGYGNGSAFERRGSAALDRSSSAGSTYRPGAGLSSPRGFAAPQSNSEAWSRPASRDHRSGADIDRRGLGFYPPQHPYYSQGYLPYPLYDPYSGLRHVPIPGFDMPLPAYPAAAAGLPMQRGRGQDPGTGIRSLLLEEFRSAAKADKRYELKDLYEHVIEFCGDQHGSRFIQTKLETANSDEKNMVFREIEPNAVQLMQDVFGNYVIQKFFEHGDLVQKRILFRAMKGKIVDLSMQKYGCRVVQKALKHVLVEEQVELAKELEPDILSVIKDEHGNHVVSMVMDLVPRQHIDFIMDSFKGRVGELSAHVHGCRVVQKALMRGNEADIAAIMKELHASAHSLLSDQYGNYVIQKVLDKGKPEDRARIISTVTPMALTYAKNKHASNVVEKCIRKGTTEERRAIRDQIVKAPGNDGNSPLLQVMKDQYGNYVMQTLLNTLQGQDREDLLEQMKAQVAIFKATAVGKNTAIDRLVAAMAAPVDANNNANADADADSNSNGNANGAGDNSSPQNHTPPSSAGPSSPNGKSGEREGPPAPT</sequence>
<dbReference type="GO" id="GO:0003730">
    <property type="term" value="F:mRNA 3'-UTR binding"/>
    <property type="evidence" value="ECO:0007669"/>
    <property type="project" value="TreeGrafter"/>
</dbReference>
<feature type="region of interest" description="Disordered" evidence="4">
    <location>
        <begin position="680"/>
        <end position="731"/>
    </location>
</feature>
<feature type="repeat" description="Pumilio" evidence="3">
    <location>
        <begin position="420"/>
        <end position="455"/>
    </location>
</feature>
<feature type="region of interest" description="Disordered" evidence="4">
    <location>
        <begin position="1"/>
        <end position="46"/>
    </location>
</feature>
<protein>
    <submittedName>
        <fullName evidence="6">ARM repeat-containing protein</fullName>
    </submittedName>
</protein>
<dbReference type="InterPro" id="IPR011989">
    <property type="entry name" value="ARM-like"/>
</dbReference>
<comment type="function">
    <text evidence="2">RNA-binding nucleolar protein required for pre-rRNA processing. Involved in production of 18S rRNA and assembly of small ribosomal subunit.</text>
</comment>
<reference evidence="6" key="2">
    <citation type="submission" date="2023-05" db="EMBL/GenBank/DDBJ databases">
        <authorList>
            <consortium name="Lawrence Berkeley National Laboratory"/>
            <person name="Steindorff A."/>
            <person name="Hensen N."/>
            <person name="Bonometti L."/>
            <person name="Westerberg I."/>
            <person name="Brannstrom I.O."/>
            <person name="Guillou S."/>
            <person name="Cros-Aarteil S."/>
            <person name="Calhoun S."/>
            <person name="Haridas S."/>
            <person name="Kuo A."/>
            <person name="Mondo S."/>
            <person name="Pangilinan J."/>
            <person name="Riley R."/>
            <person name="Labutti K."/>
            <person name="Andreopoulos B."/>
            <person name="Lipzen A."/>
            <person name="Chen C."/>
            <person name="Yanf M."/>
            <person name="Daum C."/>
            <person name="Ng V."/>
            <person name="Clum A."/>
            <person name="Ohm R."/>
            <person name="Martin F."/>
            <person name="Silar P."/>
            <person name="Natvig D."/>
            <person name="Lalanne C."/>
            <person name="Gautier V."/>
            <person name="Ament-Velasquez S.L."/>
            <person name="Kruys A."/>
            <person name="Hutchinson M.I."/>
            <person name="Powell A.J."/>
            <person name="Barry K."/>
            <person name="Miller A.N."/>
            <person name="Grigoriev I.V."/>
            <person name="Debuchy R."/>
            <person name="Gladieux P."/>
            <person name="Thoren M.H."/>
            <person name="Johannesson H."/>
        </authorList>
    </citation>
    <scope>NUCLEOTIDE SEQUENCE</scope>
    <source>
        <strain evidence="6">CBS 508.74</strain>
    </source>
</reference>
<dbReference type="GeneID" id="89935243"/>
<feature type="region of interest" description="Disordered" evidence="4">
    <location>
        <begin position="208"/>
        <end position="262"/>
    </location>
</feature>
<comment type="caution">
    <text evidence="6">The sequence shown here is derived from an EMBL/GenBank/DDBJ whole genome shotgun (WGS) entry which is preliminary data.</text>
</comment>
<gene>
    <name evidence="6" type="ORF">N656DRAFT_703751</name>
</gene>
<feature type="repeat" description="Pumilio" evidence="3">
    <location>
        <begin position="384"/>
        <end position="419"/>
    </location>
</feature>
<evidence type="ECO:0000256" key="4">
    <source>
        <dbReference type="SAM" id="MobiDB-lite"/>
    </source>
</evidence>